<feature type="domain" description="TerB N-terminal" evidence="2">
    <location>
        <begin position="41"/>
        <end position="188"/>
    </location>
</feature>
<evidence type="ECO:0000259" key="3">
    <source>
        <dbReference type="Pfam" id="PF15615"/>
    </source>
</evidence>
<organism evidence="4 5">
    <name type="scientific">Limosilactobacillus rudii</name>
    <dbReference type="NCBI Taxonomy" id="2759755"/>
    <lineage>
        <taxon>Bacteria</taxon>
        <taxon>Bacillati</taxon>
        <taxon>Bacillota</taxon>
        <taxon>Bacilli</taxon>
        <taxon>Lactobacillales</taxon>
        <taxon>Lactobacillaceae</taxon>
        <taxon>Limosilactobacillus</taxon>
    </lineage>
</organism>
<evidence type="ECO:0000313" key="5">
    <source>
        <dbReference type="Proteomes" id="UP000517106"/>
    </source>
</evidence>
<sequence length="503" mass="58216">MRQNNEKAPLEHLIYVPPVSPRTVYHDTPLSFTKRAVPFAKSRQIPQKILKMNSLYDYTLPPLTGRAKNFYVQGQNMANYQDDYDYQGSFHRYFPVYHDMTTAQLRGYFTWRTKIRAGKYQKTSASFVYVYLYELINQVGVTSPLDGYHKLITFKDKYMDFMDARMVKNIDQWLRDYVIYYQLGSEYIKKHFADQIADNIAYGTLVDVTDIPAGDVLAALDSLSSYQLDHCPLKKQDPSLLAAIVKSVWQRLCALPDEDICKDLLGWQGESVQRPFANAVFYNQQINQPFTCKVDDYCTYTYHQGKWTYQYYLPAKRQAQKIGSLLHEIDRLIRQKLRVGRPLKPRPLRAKLLAEIKPAILAAQRQVEAARRPKVKIDLAHLGQIRADASITQENLLTDEERKAEKEEAGQTKQPATNSQSPMPSPLNDLGLSADEQYLLTKLLAGEEWSDYFKQRHLMVSVVVDRINDKLFDEIGDTVIEFDAQDRPQIIEDYCEDIKELIS</sequence>
<accession>A0A7W3YN13</accession>
<evidence type="ECO:0000259" key="2">
    <source>
        <dbReference type="Pfam" id="PF13208"/>
    </source>
</evidence>
<dbReference type="EMBL" id="JACIVA010000046">
    <property type="protein sequence ID" value="MBB1097623.1"/>
    <property type="molecule type" value="Genomic_DNA"/>
</dbReference>
<evidence type="ECO:0000313" key="4">
    <source>
        <dbReference type="EMBL" id="MBB1097623.1"/>
    </source>
</evidence>
<gene>
    <name evidence="4" type="ORF">H5S09_06675</name>
</gene>
<dbReference type="AlphaFoldDB" id="A0A7W3YN13"/>
<keyword evidence="5" id="KW-1185">Reference proteome</keyword>
<dbReference type="Proteomes" id="UP000517106">
    <property type="component" value="Unassembled WGS sequence"/>
</dbReference>
<feature type="region of interest" description="Disordered" evidence="1">
    <location>
        <begin position="401"/>
        <end position="428"/>
    </location>
</feature>
<feature type="domain" description="TerB-C" evidence="3">
    <location>
        <begin position="361"/>
        <end position="499"/>
    </location>
</feature>
<dbReference type="RefSeq" id="WP_182596344.1">
    <property type="nucleotide sequence ID" value="NZ_JACIVA010000046.1"/>
</dbReference>
<feature type="compositionally biased region" description="Polar residues" evidence="1">
    <location>
        <begin position="411"/>
        <end position="422"/>
    </location>
</feature>
<evidence type="ECO:0000256" key="1">
    <source>
        <dbReference type="SAM" id="MobiDB-lite"/>
    </source>
</evidence>
<reference evidence="4 5" key="1">
    <citation type="submission" date="2020-07" db="EMBL/GenBank/DDBJ databases">
        <title>Description of Limosilactobacillus balticus sp. nov., Limosilactobacillus agrestis sp. nov., Limosilactobacillus albertensis sp. nov., Limosilactobacillus rudii sp. nov., Limosilactobacillus fastidiosus sp. nov., five novel Limosilactobacillus species isolated from the vertebrate gastrointestinal tract, and proposal of 6 subspecies of Limosilactobacillus reuteri adapted to the gastrointestinal tract of specific vertebrate hosts.</title>
        <authorList>
            <person name="Li F."/>
            <person name="Cheng C."/>
            <person name="Zheng J."/>
            <person name="Quevedo R.M."/>
            <person name="Li J."/>
            <person name="Roos S."/>
            <person name="Gaenzle M.G."/>
            <person name="Walter J."/>
        </authorList>
    </citation>
    <scope>NUCLEOTIDE SEQUENCE [LARGE SCALE GENOMIC DNA]</scope>
    <source>
        <strain evidence="4 5">STM2_1</strain>
    </source>
</reference>
<feature type="compositionally biased region" description="Basic and acidic residues" evidence="1">
    <location>
        <begin position="401"/>
        <end position="410"/>
    </location>
</feature>
<comment type="caution">
    <text evidence="4">The sequence shown here is derived from an EMBL/GenBank/DDBJ whole genome shotgun (WGS) entry which is preliminary data.</text>
</comment>
<dbReference type="Pfam" id="PF15615">
    <property type="entry name" value="TerB_C"/>
    <property type="match status" value="1"/>
</dbReference>
<dbReference type="Pfam" id="PF13208">
    <property type="entry name" value="TerB_N"/>
    <property type="match status" value="1"/>
</dbReference>
<name>A0A7W3YN13_9LACO</name>
<dbReference type="InterPro" id="IPR028932">
    <property type="entry name" value="TerB-C"/>
</dbReference>
<proteinExistence type="predicted"/>
<dbReference type="InterPro" id="IPR025266">
    <property type="entry name" value="TerB_N"/>
</dbReference>
<protein>
    <submittedName>
        <fullName evidence="4">TerB N-terminal domain-containing protein</fullName>
    </submittedName>
</protein>